<dbReference type="Pfam" id="PF00533">
    <property type="entry name" value="BRCT"/>
    <property type="match status" value="1"/>
</dbReference>
<dbReference type="SUPFAM" id="SSF52113">
    <property type="entry name" value="BRCT domain"/>
    <property type="match status" value="1"/>
</dbReference>
<protein>
    <submittedName>
        <fullName evidence="2">BRCT domain-containing protein</fullName>
    </submittedName>
</protein>
<dbReference type="EMBL" id="MU006301">
    <property type="protein sequence ID" value="KAF2851840.1"/>
    <property type="molecule type" value="Genomic_DNA"/>
</dbReference>
<dbReference type="InterPro" id="IPR036420">
    <property type="entry name" value="BRCT_dom_sf"/>
</dbReference>
<dbReference type="PANTHER" id="PTHR47667:SF1">
    <property type="entry name" value="REGULATOR OF TY1 TRANSPOSITION PROTEIN 107"/>
    <property type="match status" value="1"/>
</dbReference>
<proteinExistence type="predicted"/>
<dbReference type="AlphaFoldDB" id="A0A6A7B8Y9"/>
<name>A0A6A7B8Y9_9PLEO</name>
<gene>
    <name evidence="2" type="ORF">T440DRAFT_352487</name>
</gene>
<keyword evidence="3" id="KW-1185">Reference proteome</keyword>
<feature type="domain" description="BRCT" evidence="1">
    <location>
        <begin position="1"/>
        <end position="91"/>
    </location>
</feature>
<evidence type="ECO:0000259" key="1">
    <source>
        <dbReference type="PROSITE" id="PS50172"/>
    </source>
</evidence>
<reference evidence="2" key="1">
    <citation type="submission" date="2020-01" db="EMBL/GenBank/DDBJ databases">
        <authorList>
            <consortium name="DOE Joint Genome Institute"/>
            <person name="Haridas S."/>
            <person name="Albert R."/>
            <person name="Binder M."/>
            <person name="Bloem J."/>
            <person name="Labutti K."/>
            <person name="Salamov A."/>
            <person name="Andreopoulos B."/>
            <person name="Baker S.E."/>
            <person name="Barry K."/>
            <person name="Bills G."/>
            <person name="Bluhm B.H."/>
            <person name="Cannon C."/>
            <person name="Castanera R."/>
            <person name="Culley D.E."/>
            <person name="Daum C."/>
            <person name="Ezra D."/>
            <person name="Gonzalez J.B."/>
            <person name="Henrissat B."/>
            <person name="Kuo A."/>
            <person name="Liang C."/>
            <person name="Lipzen A."/>
            <person name="Lutzoni F."/>
            <person name="Magnuson J."/>
            <person name="Mondo S."/>
            <person name="Nolan M."/>
            <person name="Ohm R."/>
            <person name="Pangilinan J."/>
            <person name="Park H.-J."/>
            <person name="Ramirez L."/>
            <person name="Alfaro M."/>
            <person name="Sun H."/>
            <person name="Tritt A."/>
            <person name="Yoshinaga Y."/>
            <person name="Zwiers L.-H."/>
            <person name="Turgeon B.G."/>
            <person name="Goodwin S.B."/>
            <person name="Spatafora J.W."/>
            <person name="Crous P.W."/>
            <person name="Grigoriev I.V."/>
        </authorList>
    </citation>
    <scope>NUCLEOTIDE SEQUENCE</scope>
    <source>
        <strain evidence="2">IPT5</strain>
    </source>
</reference>
<organism evidence="2 3">
    <name type="scientific">Plenodomus tracheiphilus IPT5</name>
    <dbReference type="NCBI Taxonomy" id="1408161"/>
    <lineage>
        <taxon>Eukaryota</taxon>
        <taxon>Fungi</taxon>
        <taxon>Dikarya</taxon>
        <taxon>Ascomycota</taxon>
        <taxon>Pezizomycotina</taxon>
        <taxon>Dothideomycetes</taxon>
        <taxon>Pleosporomycetidae</taxon>
        <taxon>Pleosporales</taxon>
        <taxon>Pleosporineae</taxon>
        <taxon>Leptosphaeriaceae</taxon>
        <taxon>Plenodomus</taxon>
    </lineage>
</organism>
<dbReference type="InterPro" id="IPR001357">
    <property type="entry name" value="BRCT_dom"/>
</dbReference>
<accession>A0A6A7B8Y9</accession>
<dbReference type="PANTHER" id="PTHR47667">
    <property type="entry name" value="REGULATOR OF TY1 TRANSPOSITION PROTEIN 107"/>
    <property type="match status" value="1"/>
</dbReference>
<evidence type="ECO:0000313" key="3">
    <source>
        <dbReference type="Proteomes" id="UP000799423"/>
    </source>
</evidence>
<dbReference type="Gene3D" id="3.40.50.10190">
    <property type="entry name" value="BRCT domain"/>
    <property type="match status" value="1"/>
</dbReference>
<evidence type="ECO:0000313" key="2">
    <source>
        <dbReference type="EMBL" id="KAF2851840.1"/>
    </source>
</evidence>
<sequence>MAILSKLVLATAGTLPHDTSQIKKWIEVNGGTYTSTATKHTTHLIASKEAYKKPHPAVQRASDLGIRIVSFDWFDDSLQARRKLSEKKYTWESLRKEKRKRKEVKRLGELSDGKK</sequence>
<dbReference type="SMART" id="SM00292">
    <property type="entry name" value="BRCT"/>
    <property type="match status" value="1"/>
</dbReference>
<dbReference type="Proteomes" id="UP000799423">
    <property type="component" value="Unassembled WGS sequence"/>
</dbReference>
<feature type="non-terminal residue" evidence="2">
    <location>
        <position position="115"/>
    </location>
</feature>
<dbReference type="InterPro" id="IPR053036">
    <property type="entry name" value="CellCycle_DNARepair_Reg"/>
</dbReference>
<dbReference type="PROSITE" id="PS50172">
    <property type="entry name" value="BRCT"/>
    <property type="match status" value="1"/>
</dbReference>
<dbReference type="OrthoDB" id="342264at2759"/>